<dbReference type="Pfam" id="PF00076">
    <property type="entry name" value="RRM_1"/>
    <property type="match status" value="1"/>
</dbReference>
<protein>
    <submittedName>
        <fullName evidence="3">RNA-binding protein</fullName>
    </submittedName>
</protein>
<gene>
    <name evidence="3" type="ORF">CO137_03605</name>
</gene>
<feature type="domain" description="RRM" evidence="2">
    <location>
        <begin position="3"/>
        <end position="81"/>
    </location>
</feature>
<evidence type="ECO:0000313" key="4">
    <source>
        <dbReference type="Proteomes" id="UP000230843"/>
    </source>
</evidence>
<keyword evidence="1" id="KW-0694">RNA-binding</keyword>
<dbReference type="InterPro" id="IPR035979">
    <property type="entry name" value="RBD_domain_sf"/>
</dbReference>
<dbReference type="EMBL" id="PFVJ01000077">
    <property type="protein sequence ID" value="PJA89568.1"/>
    <property type="molecule type" value="Genomic_DNA"/>
</dbReference>
<organism evidence="3 4">
    <name type="scientific">Candidatus Magasanikbacteria bacterium CG_4_9_14_3_um_filter_32_9</name>
    <dbReference type="NCBI Taxonomy" id="1974644"/>
    <lineage>
        <taxon>Bacteria</taxon>
        <taxon>Candidatus Magasanikiibacteriota</taxon>
    </lineage>
</organism>
<sequence length="89" mass="9733">MSKKLFIGNISWGVTEDDLGKLFAQFGTVEEAVIITDRATNRSKGFGFVTYSTEEEAAAAIAGLDGHELDGRAITVNEARPPKPRNDRY</sequence>
<dbReference type="Gene3D" id="3.30.70.330">
    <property type="match status" value="1"/>
</dbReference>
<evidence type="ECO:0000313" key="3">
    <source>
        <dbReference type="EMBL" id="PJA89568.1"/>
    </source>
</evidence>
<comment type="caution">
    <text evidence="3">The sequence shown here is derived from an EMBL/GenBank/DDBJ whole genome shotgun (WGS) entry which is preliminary data.</text>
</comment>
<name>A0A2M7Z5Z6_9BACT</name>
<proteinExistence type="predicted"/>
<dbReference type="InterPro" id="IPR000504">
    <property type="entry name" value="RRM_dom"/>
</dbReference>
<evidence type="ECO:0000259" key="2">
    <source>
        <dbReference type="PROSITE" id="PS50102"/>
    </source>
</evidence>
<dbReference type="SMART" id="SM00360">
    <property type="entry name" value="RRM"/>
    <property type="match status" value="1"/>
</dbReference>
<dbReference type="CDD" id="cd21608">
    <property type="entry name" value="RRM2_NsCP33_like"/>
    <property type="match status" value="1"/>
</dbReference>
<dbReference type="PROSITE" id="PS50102">
    <property type="entry name" value="RRM"/>
    <property type="match status" value="1"/>
</dbReference>
<dbReference type="InterPro" id="IPR012677">
    <property type="entry name" value="Nucleotide-bd_a/b_plait_sf"/>
</dbReference>
<dbReference type="AlphaFoldDB" id="A0A2M7Z5Z6"/>
<dbReference type="Proteomes" id="UP000230843">
    <property type="component" value="Unassembled WGS sequence"/>
</dbReference>
<dbReference type="GO" id="GO:0003723">
    <property type="term" value="F:RNA binding"/>
    <property type="evidence" value="ECO:0007669"/>
    <property type="project" value="UniProtKB-KW"/>
</dbReference>
<accession>A0A2M7Z5Z6</accession>
<dbReference type="SUPFAM" id="SSF54928">
    <property type="entry name" value="RNA-binding domain, RBD"/>
    <property type="match status" value="1"/>
</dbReference>
<reference evidence="4" key="1">
    <citation type="submission" date="2017-09" db="EMBL/GenBank/DDBJ databases">
        <title>Depth-based differentiation of microbial function through sediment-hosted aquifers and enrichment of novel symbionts in the deep terrestrial subsurface.</title>
        <authorList>
            <person name="Probst A.J."/>
            <person name="Ladd B."/>
            <person name="Jarett J.K."/>
            <person name="Geller-Mcgrath D.E."/>
            <person name="Sieber C.M.K."/>
            <person name="Emerson J.B."/>
            <person name="Anantharaman K."/>
            <person name="Thomas B.C."/>
            <person name="Malmstrom R."/>
            <person name="Stieglmeier M."/>
            <person name="Klingl A."/>
            <person name="Woyke T."/>
            <person name="Ryan C.M."/>
            <person name="Banfield J.F."/>
        </authorList>
    </citation>
    <scope>NUCLEOTIDE SEQUENCE [LARGE SCALE GENOMIC DNA]</scope>
</reference>
<dbReference type="InterPro" id="IPR048289">
    <property type="entry name" value="RRM2_NsCP33-like"/>
</dbReference>
<dbReference type="InterPro" id="IPR052462">
    <property type="entry name" value="SLIRP/GR-RBP-like"/>
</dbReference>
<evidence type="ECO:0000256" key="1">
    <source>
        <dbReference type="ARBA" id="ARBA00022884"/>
    </source>
</evidence>
<dbReference type="PANTHER" id="PTHR48027">
    <property type="entry name" value="HETEROGENEOUS NUCLEAR RIBONUCLEOPROTEIN 87F-RELATED"/>
    <property type="match status" value="1"/>
</dbReference>